<protein>
    <submittedName>
        <fullName evidence="1">Uncharacterized protein</fullName>
    </submittedName>
</protein>
<organism evidence="1">
    <name type="scientific">marine sediment metagenome</name>
    <dbReference type="NCBI Taxonomy" id="412755"/>
    <lineage>
        <taxon>unclassified sequences</taxon>
        <taxon>metagenomes</taxon>
        <taxon>ecological metagenomes</taxon>
    </lineage>
</organism>
<comment type="caution">
    <text evidence="1">The sequence shown here is derived from an EMBL/GenBank/DDBJ whole genome shotgun (WGS) entry which is preliminary data.</text>
</comment>
<dbReference type="EMBL" id="BARW01008814">
    <property type="protein sequence ID" value="GAI87457.1"/>
    <property type="molecule type" value="Genomic_DNA"/>
</dbReference>
<accession>X1S376</accession>
<gene>
    <name evidence="1" type="ORF">S12H4_17933</name>
</gene>
<name>X1S376_9ZZZZ</name>
<dbReference type="AlphaFoldDB" id="X1S376"/>
<proteinExistence type="predicted"/>
<reference evidence="1" key="1">
    <citation type="journal article" date="2014" name="Front. Microbiol.">
        <title>High frequency of phylogenetically diverse reductive dehalogenase-homologous genes in deep subseafloor sedimentary metagenomes.</title>
        <authorList>
            <person name="Kawai M."/>
            <person name="Futagami T."/>
            <person name="Toyoda A."/>
            <person name="Takaki Y."/>
            <person name="Nishi S."/>
            <person name="Hori S."/>
            <person name="Arai W."/>
            <person name="Tsubouchi T."/>
            <person name="Morono Y."/>
            <person name="Uchiyama I."/>
            <person name="Ito T."/>
            <person name="Fujiyama A."/>
            <person name="Inagaki F."/>
            <person name="Takami H."/>
        </authorList>
    </citation>
    <scope>NUCLEOTIDE SEQUENCE</scope>
    <source>
        <strain evidence="1">Expedition CK06-06</strain>
    </source>
</reference>
<evidence type="ECO:0000313" key="1">
    <source>
        <dbReference type="EMBL" id="GAI87457.1"/>
    </source>
</evidence>
<sequence>MSRIMNLTKNPQKIKAKAFGAGSMVLKWLAASGIIFLQCSMPTCEISTP</sequence>